<reference evidence="2 3" key="1">
    <citation type="submission" date="2017-09" db="EMBL/GenBank/DDBJ databases">
        <title>Sphingomonas panjinensis sp.nov., isolated from oil-contaminated soil.</title>
        <authorList>
            <person name="Wang L."/>
            <person name="Chen L."/>
        </authorList>
    </citation>
    <scope>NUCLEOTIDE SEQUENCE [LARGE SCALE GENOMIC DNA]</scope>
    <source>
        <strain evidence="2 3">FW-11</strain>
    </source>
</reference>
<evidence type="ECO:0000256" key="1">
    <source>
        <dbReference type="SAM" id="MobiDB-lite"/>
    </source>
</evidence>
<dbReference type="AlphaFoldDB" id="A0A2T5FZA8"/>
<proteinExistence type="predicted"/>
<gene>
    <name evidence="2" type="ORF">CLG96_05525</name>
</gene>
<dbReference type="EMBL" id="NWBU01000005">
    <property type="protein sequence ID" value="PTQ12038.1"/>
    <property type="molecule type" value="Genomic_DNA"/>
</dbReference>
<comment type="caution">
    <text evidence="2">The sequence shown here is derived from an EMBL/GenBank/DDBJ whole genome shotgun (WGS) entry which is preliminary data.</text>
</comment>
<sequence>MNSTYIRKRLADSLTAMRKAADPCARIAHSGMVQGYRSLLAKRSDLRKEPPKAAPEPTRQDNATSELARAVEEWSNEGGSGEGRRR</sequence>
<dbReference type="Proteomes" id="UP000244162">
    <property type="component" value="Unassembled WGS sequence"/>
</dbReference>
<accession>A0A2T5FZA8</accession>
<keyword evidence="3" id="KW-1185">Reference proteome</keyword>
<name>A0A2T5FZA8_9SPHN</name>
<feature type="region of interest" description="Disordered" evidence="1">
    <location>
        <begin position="44"/>
        <end position="86"/>
    </location>
</feature>
<organism evidence="2 3">
    <name type="scientific">Sphingomonas oleivorans</name>
    <dbReference type="NCBI Taxonomy" id="1735121"/>
    <lineage>
        <taxon>Bacteria</taxon>
        <taxon>Pseudomonadati</taxon>
        <taxon>Pseudomonadota</taxon>
        <taxon>Alphaproteobacteria</taxon>
        <taxon>Sphingomonadales</taxon>
        <taxon>Sphingomonadaceae</taxon>
        <taxon>Sphingomonas</taxon>
    </lineage>
</organism>
<evidence type="ECO:0000313" key="2">
    <source>
        <dbReference type="EMBL" id="PTQ12038.1"/>
    </source>
</evidence>
<evidence type="ECO:0000313" key="3">
    <source>
        <dbReference type="Proteomes" id="UP000244162"/>
    </source>
</evidence>
<protein>
    <submittedName>
        <fullName evidence="2">Uncharacterized protein</fullName>
    </submittedName>
</protein>